<dbReference type="Proteomes" id="UP001642501">
    <property type="component" value="Unassembled WGS sequence"/>
</dbReference>
<evidence type="ECO:0000313" key="3">
    <source>
        <dbReference type="Proteomes" id="UP001642501"/>
    </source>
</evidence>
<protein>
    <submittedName>
        <fullName evidence="2">Uncharacterized protein</fullName>
    </submittedName>
</protein>
<evidence type="ECO:0000313" key="2">
    <source>
        <dbReference type="EMBL" id="CAK7268967.1"/>
    </source>
</evidence>
<keyword evidence="3" id="KW-1185">Reference proteome</keyword>
<gene>
    <name evidence="2" type="ORF">SEPCBS57363_003362</name>
</gene>
<feature type="compositionally biased region" description="Polar residues" evidence="1">
    <location>
        <begin position="199"/>
        <end position="208"/>
    </location>
</feature>
<sequence length="387" mass="44484">MDPSLTDEEIIATFTPLEHQFYEWQILGKKEARRLGESIRNGDQFYKRLQEKFPLPDIKKKYWHFVDKWQGRVIRRLRQGITTTAFCERLRTTDCKDGNSLSDTSFWMHFNRFADLYFGKSSFGGSVMHYASVINPMTLLPDAPYDKIVDPPNPNLLYGTVLAIDIDIDQIRLPTLVRQPTPDSPQALKRRRRESSSSGEDSTVSVHSANSDDFLDKKPFVFFQIGALCCCTSEEWKRHVIGLADEPYDPEFQMTDYSVVVRLDNNGFLTGGVYIIYNYQEETTPEESNGPGDPAFWREREWRDEDNVELPHIRRLYPGCDMKFFLAKIAENLTDLKKDGQFDIQVIIEERKTIVRAKTAGVMQMIMPDKIIGSRGSTSGGVQTCLS</sequence>
<name>A0ABP0DPQ0_9PEZI</name>
<reference evidence="2 3" key="1">
    <citation type="submission" date="2024-01" db="EMBL/GenBank/DDBJ databases">
        <authorList>
            <person name="Allen C."/>
            <person name="Tagirdzhanova G."/>
        </authorList>
    </citation>
    <scope>NUCLEOTIDE SEQUENCE [LARGE SCALE GENOMIC DNA]</scope>
    <source>
        <strain evidence="2 3">CBS 573.63</strain>
    </source>
</reference>
<evidence type="ECO:0000256" key="1">
    <source>
        <dbReference type="SAM" id="MobiDB-lite"/>
    </source>
</evidence>
<accession>A0ABP0DPQ0</accession>
<comment type="caution">
    <text evidence="2">The sequence shown here is derived from an EMBL/GenBank/DDBJ whole genome shotgun (WGS) entry which is preliminary data.</text>
</comment>
<proteinExistence type="predicted"/>
<feature type="region of interest" description="Disordered" evidence="1">
    <location>
        <begin position="177"/>
        <end position="208"/>
    </location>
</feature>
<dbReference type="EMBL" id="CAWUOM010000052">
    <property type="protein sequence ID" value="CAK7268967.1"/>
    <property type="molecule type" value="Genomic_DNA"/>
</dbReference>
<organism evidence="2 3">
    <name type="scientific">Sporothrix epigloea</name>
    <dbReference type="NCBI Taxonomy" id="1892477"/>
    <lineage>
        <taxon>Eukaryota</taxon>
        <taxon>Fungi</taxon>
        <taxon>Dikarya</taxon>
        <taxon>Ascomycota</taxon>
        <taxon>Pezizomycotina</taxon>
        <taxon>Sordariomycetes</taxon>
        <taxon>Sordariomycetidae</taxon>
        <taxon>Ophiostomatales</taxon>
        <taxon>Ophiostomataceae</taxon>
        <taxon>Sporothrix</taxon>
    </lineage>
</organism>